<gene>
    <name evidence="1" type="ORF">ABVT43_02375</name>
</gene>
<comment type="caution">
    <text evidence="1">The sequence shown here is derived from an EMBL/GenBank/DDBJ whole genome shotgun (WGS) entry which is preliminary data.</text>
</comment>
<keyword evidence="2" id="KW-1185">Reference proteome</keyword>
<name>A0ABV2BPU9_9GAMM</name>
<protein>
    <submittedName>
        <fullName evidence="1">Alpha/beta fold hydrolase</fullName>
    </submittedName>
</protein>
<dbReference type="Proteomes" id="UP001548189">
    <property type="component" value="Unassembled WGS sequence"/>
</dbReference>
<dbReference type="InterPro" id="IPR001375">
    <property type="entry name" value="Peptidase_S9_cat"/>
</dbReference>
<reference evidence="1 2" key="1">
    <citation type="submission" date="2024-06" db="EMBL/GenBank/DDBJ databases">
        <authorList>
            <person name="Li F."/>
        </authorList>
    </citation>
    <scope>NUCLEOTIDE SEQUENCE [LARGE SCALE GENOMIC DNA]</scope>
    <source>
        <strain evidence="1 2">GXAS 311</strain>
    </source>
</reference>
<dbReference type="Pfam" id="PF00326">
    <property type="entry name" value="Peptidase_S9"/>
    <property type="match status" value="1"/>
</dbReference>
<dbReference type="Gene3D" id="3.40.50.1820">
    <property type="entry name" value="alpha/beta hydrolase"/>
    <property type="match status" value="1"/>
</dbReference>
<dbReference type="GO" id="GO:0016787">
    <property type="term" value="F:hydrolase activity"/>
    <property type="evidence" value="ECO:0007669"/>
    <property type="project" value="UniProtKB-KW"/>
</dbReference>
<evidence type="ECO:0000313" key="2">
    <source>
        <dbReference type="Proteomes" id="UP001548189"/>
    </source>
</evidence>
<keyword evidence="1" id="KW-0378">Hydrolase</keyword>
<dbReference type="PANTHER" id="PTHR42776">
    <property type="entry name" value="SERINE PEPTIDASE S9 FAMILY MEMBER"/>
    <property type="match status" value="1"/>
</dbReference>
<dbReference type="EMBL" id="JBEVCJ010000002">
    <property type="protein sequence ID" value="MET1253963.1"/>
    <property type="molecule type" value="Genomic_DNA"/>
</dbReference>
<proteinExistence type="predicted"/>
<evidence type="ECO:0000313" key="1">
    <source>
        <dbReference type="EMBL" id="MET1253963.1"/>
    </source>
</evidence>
<dbReference type="SUPFAM" id="SSF53474">
    <property type="entry name" value="alpha/beta-Hydrolases"/>
    <property type="match status" value="1"/>
</dbReference>
<accession>A0ABV2BPU9</accession>
<dbReference type="InterPro" id="IPR029058">
    <property type="entry name" value="AB_hydrolase_fold"/>
</dbReference>
<organism evidence="1 2">
    <name type="scientific">Aliikangiella maris</name>
    <dbReference type="NCBI Taxonomy" id="3162458"/>
    <lineage>
        <taxon>Bacteria</taxon>
        <taxon>Pseudomonadati</taxon>
        <taxon>Pseudomonadota</taxon>
        <taxon>Gammaproteobacteria</taxon>
        <taxon>Oceanospirillales</taxon>
        <taxon>Pleioneaceae</taxon>
        <taxon>Aliikangiella</taxon>
    </lineage>
</organism>
<sequence>MTFNLSGYHIAFKDRVIGSTKVVSHFGQYDVNDVIYNENTSQFLGVTGHGDFIEYKYYHKKLAQAYADLQYSFPQSEINITSYTRDYNKMVVNVSSIHNQDEFYFYDAKKFEIQKIAEAFPKVSEIIKSIAIQKIEYKAQDGTLIDSYFTTPAIAKGKEKPPLIVLPHGGPRSRDTIAFDWMRQFYLVNGYAVFQPNFRGSTGRGKEFRDAGDGEWGRLMQQDVDDGVDELIKQGLVDANRICVVGASYGGYVALYAATTNYKRYRCAVSVAGVSDLDDLFYHAKEQKQFVEYWEDSLGKRTEQSTLKAYSPLFLVTENTAPILLLHGTEDTVVPIFQSTNMYKALKKVLPEQSELIKLEGEDHWFSLGKSRKVFLQESLAFIQKHI</sequence>
<dbReference type="PANTHER" id="PTHR42776:SF27">
    <property type="entry name" value="DIPEPTIDYL PEPTIDASE FAMILY MEMBER 6"/>
    <property type="match status" value="1"/>
</dbReference>